<dbReference type="Pfam" id="PF12937">
    <property type="entry name" value="F-box-like"/>
    <property type="match status" value="1"/>
</dbReference>
<dbReference type="CDD" id="cd22163">
    <property type="entry name" value="F-box_AtSKIP5-like"/>
    <property type="match status" value="1"/>
</dbReference>
<keyword evidence="3" id="KW-1185">Reference proteome</keyword>
<dbReference type="Gene3D" id="2.160.20.10">
    <property type="entry name" value="Single-stranded right-handed beta-helix, Pectin lyase-like"/>
    <property type="match status" value="1"/>
</dbReference>
<proteinExistence type="predicted"/>
<dbReference type="InterPro" id="IPR012334">
    <property type="entry name" value="Pectin_lyas_fold"/>
</dbReference>
<evidence type="ECO:0000313" key="2">
    <source>
        <dbReference type="EMBL" id="EFJ18337.1"/>
    </source>
</evidence>
<feature type="domain" description="F-box" evidence="1">
    <location>
        <begin position="29"/>
        <end position="65"/>
    </location>
</feature>
<evidence type="ECO:0000259" key="1">
    <source>
        <dbReference type="Pfam" id="PF12937"/>
    </source>
</evidence>
<dbReference type="AlphaFoldDB" id="D8SB67"/>
<reference evidence="2 3" key="1">
    <citation type="journal article" date="2011" name="Science">
        <title>The Selaginella genome identifies genetic changes associated with the evolution of vascular plants.</title>
        <authorList>
            <person name="Banks J.A."/>
            <person name="Nishiyama T."/>
            <person name="Hasebe M."/>
            <person name="Bowman J.L."/>
            <person name="Gribskov M."/>
            <person name="dePamphilis C."/>
            <person name="Albert V.A."/>
            <person name="Aono N."/>
            <person name="Aoyama T."/>
            <person name="Ambrose B.A."/>
            <person name="Ashton N.W."/>
            <person name="Axtell M.J."/>
            <person name="Barker E."/>
            <person name="Barker M.S."/>
            <person name="Bennetzen J.L."/>
            <person name="Bonawitz N.D."/>
            <person name="Chapple C."/>
            <person name="Cheng C."/>
            <person name="Correa L.G."/>
            <person name="Dacre M."/>
            <person name="DeBarry J."/>
            <person name="Dreyer I."/>
            <person name="Elias M."/>
            <person name="Engstrom E.M."/>
            <person name="Estelle M."/>
            <person name="Feng L."/>
            <person name="Finet C."/>
            <person name="Floyd S.K."/>
            <person name="Frommer W.B."/>
            <person name="Fujita T."/>
            <person name="Gramzow L."/>
            <person name="Gutensohn M."/>
            <person name="Harholt J."/>
            <person name="Hattori M."/>
            <person name="Heyl A."/>
            <person name="Hirai T."/>
            <person name="Hiwatashi Y."/>
            <person name="Ishikawa M."/>
            <person name="Iwata M."/>
            <person name="Karol K.G."/>
            <person name="Koehler B."/>
            <person name="Kolukisaoglu U."/>
            <person name="Kubo M."/>
            <person name="Kurata T."/>
            <person name="Lalonde S."/>
            <person name="Li K."/>
            <person name="Li Y."/>
            <person name="Litt A."/>
            <person name="Lyons E."/>
            <person name="Manning G."/>
            <person name="Maruyama T."/>
            <person name="Michael T.P."/>
            <person name="Mikami K."/>
            <person name="Miyazaki S."/>
            <person name="Morinaga S."/>
            <person name="Murata T."/>
            <person name="Mueller-Roeber B."/>
            <person name="Nelson D.R."/>
            <person name="Obara M."/>
            <person name="Oguri Y."/>
            <person name="Olmstead R.G."/>
            <person name="Onodera N."/>
            <person name="Petersen B.L."/>
            <person name="Pils B."/>
            <person name="Prigge M."/>
            <person name="Rensing S.A."/>
            <person name="Riano-Pachon D.M."/>
            <person name="Roberts A.W."/>
            <person name="Sato Y."/>
            <person name="Scheller H.V."/>
            <person name="Schulz B."/>
            <person name="Schulz C."/>
            <person name="Shakirov E.V."/>
            <person name="Shibagaki N."/>
            <person name="Shinohara N."/>
            <person name="Shippen D.E."/>
            <person name="Soerensen I."/>
            <person name="Sotooka R."/>
            <person name="Sugimoto N."/>
            <person name="Sugita M."/>
            <person name="Sumikawa N."/>
            <person name="Tanurdzic M."/>
            <person name="Theissen G."/>
            <person name="Ulvskov P."/>
            <person name="Wakazuki S."/>
            <person name="Weng J.K."/>
            <person name="Willats W.W."/>
            <person name="Wipf D."/>
            <person name="Wolf P.G."/>
            <person name="Yang L."/>
            <person name="Zimmer A.D."/>
            <person name="Zhu Q."/>
            <person name="Mitros T."/>
            <person name="Hellsten U."/>
            <person name="Loque D."/>
            <person name="Otillar R."/>
            <person name="Salamov A."/>
            <person name="Schmutz J."/>
            <person name="Shapiro H."/>
            <person name="Lindquist E."/>
            <person name="Lucas S."/>
            <person name="Rokhsar D."/>
            <person name="Grigoriev I.V."/>
        </authorList>
    </citation>
    <scope>NUCLEOTIDE SEQUENCE [LARGE SCALE GENOMIC DNA]</scope>
</reference>
<accession>D8SB67</accession>
<dbReference type="Proteomes" id="UP000001514">
    <property type="component" value="Unassembled WGS sequence"/>
</dbReference>
<organism evidence="3">
    <name type="scientific">Selaginella moellendorffii</name>
    <name type="common">Spikemoss</name>
    <dbReference type="NCBI Taxonomy" id="88036"/>
    <lineage>
        <taxon>Eukaryota</taxon>
        <taxon>Viridiplantae</taxon>
        <taxon>Streptophyta</taxon>
        <taxon>Embryophyta</taxon>
        <taxon>Tracheophyta</taxon>
        <taxon>Lycopodiopsida</taxon>
        <taxon>Selaginellales</taxon>
        <taxon>Selaginellaceae</taxon>
        <taxon>Selaginella</taxon>
    </lineage>
</organism>
<name>D8SB67_SELML</name>
<dbReference type="HOGENOM" id="CLU_082924_0_0_1"/>
<gene>
    <name evidence="2" type="ORF">SELMODRAFT_178289</name>
</gene>
<dbReference type="PANTHER" id="PTHR14695:SF4">
    <property type="entry name" value="PROTEIN NESSUN DORMA"/>
    <property type="match status" value="1"/>
</dbReference>
<dbReference type="Gramene" id="EFJ18337">
    <property type="protein sequence ID" value="EFJ18337"/>
    <property type="gene ID" value="SELMODRAFT_178289"/>
</dbReference>
<dbReference type="InterPro" id="IPR011050">
    <property type="entry name" value="Pectin_lyase_fold/virulence"/>
</dbReference>
<dbReference type="OMA" id="AGGNHHV"/>
<dbReference type="OrthoDB" id="549243at2759"/>
<dbReference type="InParanoid" id="D8SB67"/>
<dbReference type="KEGG" id="smo:SELMODRAFT_178289"/>
<dbReference type="InterPro" id="IPR001810">
    <property type="entry name" value="F-box_dom"/>
</dbReference>
<dbReference type="Gene3D" id="1.20.1280.50">
    <property type="match status" value="1"/>
</dbReference>
<dbReference type="EMBL" id="GL377610">
    <property type="protein sequence ID" value="EFJ18337.1"/>
    <property type="molecule type" value="Genomic_DNA"/>
</dbReference>
<sequence length="271" mass="28738">MLPCSRSARRGRGQESRRPSINLLDDGCLVRVLGFLAPFPDRFNAASVCSRWHKLIADSRMWLRVQSATANSSYNSFIQSGEFATLQDAVNAARPGDTIFIEPGEVHAVANVAIDKPLCLMGGGSSPEETVLISPSGSESALVFSANGKIANLTIKAELGSCLLHRRGSLTVDRCALECEEHPLEYLSCPIVTTAGGLAAHHLPGKSDGLSVIETRIVGGTCAVKTVGSLVLQQVRVLYSRAAVIFWFTVAQQSKSASSIGVAATAFVHAS</sequence>
<dbReference type="SUPFAM" id="SSF81383">
    <property type="entry name" value="F-box domain"/>
    <property type="match status" value="1"/>
</dbReference>
<dbReference type="InterPro" id="IPR045140">
    <property type="entry name" value="SHCBP1-like"/>
</dbReference>
<dbReference type="PANTHER" id="PTHR14695">
    <property type="entry name" value="SHC SH2-DOMAIN BINDING PROTEIN 1-RELATED"/>
    <property type="match status" value="1"/>
</dbReference>
<dbReference type="InterPro" id="IPR036047">
    <property type="entry name" value="F-box-like_dom_sf"/>
</dbReference>
<dbReference type="FunCoup" id="D8SB67">
    <property type="interactions" value="2330"/>
</dbReference>
<dbReference type="SUPFAM" id="SSF51126">
    <property type="entry name" value="Pectin lyase-like"/>
    <property type="match status" value="1"/>
</dbReference>
<evidence type="ECO:0000313" key="3">
    <source>
        <dbReference type="Proteomes" id="UP000001514"/>
    </source>
</evidence>
<dbReference type="eggNOG" id="ENOG502QPSM">
    <property type="taxonomic scope" value="Eukaryota"/>
</dbReference>
<protein>
    <recommendedName>
        <fullName evidence="1">F-box domain-containing protein</fullName>
    </recommendedName>
</protein>